<keyword evidence="11" id="KW-0378">Hydrolase</keyword>
<organism evidence="11">
    <name type="scientific">hydrothermal vent metagenome</name>
    <dbReference type="NCBI Taxonomy" id="652676"/>
    <lineage>
        <taxon>unclassified sequences</taxon>
        <taxon>metagenomes</taxon>
        <taxon>ecological metagenomes</taxon>
    </lineage>
</organism>
<comment type="function">
    <text evidence="1">Produces ATP from ADP in the presence of a proton gradient across the membrane. The gamma chain is believed to be important in regulating ATPase activity and the flow of protons through the CF(0) complex.</text>
</comment>
<evidence type="ECO:0000256" key="10">
    <source>
        <dbReference type="SAM" id="Coils"/>
    </source>
</evidence>
<dbReference type="GO" id="GO:0046933">
    <property type="term" value="F:proton-transporting ATP synthase activity, rotational mechanism"/>
    <property type="evidence" value="ECO:0007669"/>
    <property type="project" value="InterPro"/>
</dbReference>
<dbReference type="SUPFAM" id="SSF52943">
    <property type="entry name" value="ATP synthase (F1-ATPase), gamma subunit"/>
    <property type="match status" value="1"/>
</dbReference>
<comment type="subcellular location">
    <subcellularLocation>
        <location evidence="2">Membrane</location>
        <topology evidence="2">Peripheral membrane protein</topology>
    </subcellularLocation>
</comment>
<name>A0A3B1CZP9_9ZZZZ</name>
<keyword evidence="6" id="KW-0406">Ion transport</keyword>
<evidence type="ECO:0000256" key="1">
    <source>
        <dbReference type="ARBA" id="ARBA00003456"/>
    </source>
</evidence>
<evidence type="ECO:0000256" key="3">
    <source>
        <dbReference type="ARBA" id="ARBA00007681"/>
    </source>
</evidence>
<evidence type="ECO:0000256" key="7">
    <source>
        <dbReference type="ARBA" id="ARBA00023136"/>
    </source>
</evidence>
<dbReference type="InterPro" id="IPR000131">
    <property type="entry name" value="ATP_synth_F1_gsu"/>
</dbReference>
<dbReference type="CDD" id="cd12151">
    <property type="entry name" value="F1-ATPase_gamma"/>
    <property type="match status" value="1"/>
</dbReference>
<dbReference type="Gene3D" id="1.10.287.80">
    <property type="entry name" value="ATP synthase, gamma subunit, helix hairpin domain"/>
    <property type="match status" value="1"/>
</dbReference>
<dbReference type="NCBIfam" id="TIGR01146">
    <property type="entry name" value="ATPsyn_F1gamma"/>
    <property type="match status" value="1"/>
</dbReference>
<reference evidence="11" key="1">
    <citation type="submission" date="2018-06" db="EMBL/GenBank/DDBJ databases">
        <authorList>
            <person name="Zhirakovskaya E."/>
        </authorList>
    </citation>
    <scope>NUCLEOTIDE SEQUENCE</scope>
</reference>
<dbReference type="Gene3D" id="3.40.1380.10">
    <property type="match status" value="1"/>
</dbReference>
<dbReference type="GO" id="GO:0016787">
    <property type="term" value="F:hydrolase activity"/>
    <property type="evidence" value="ECO:0007669"/>
    <property type="project" value="UniProtKB-KW"/>
</dbReference>
<keyword evidence="7" id="KW-0472">Membrane</keyword>
<dbReference type="InterPro" id="IPR035968">
    <property type="entry name" value="ATP_synth_F1_ATPase_gsu"/>
</dbReference>
<dbReference type="HAMAP" id="MF_00815">
    <property type="entry name" value="ATP_synth_gamma_bact"/>
    <property type="match status" value="1"/>
</dbReference>
<evidence type="ECO:0000256" key="2">
    <source>
        <dbReference type="ARBA" id="ARBA00004170"/>
    </source>
</evidence>
<evidence type="ECO:0000313" key="11">
    <source>
        <dbReference type="EMBL" id="VAX29973.1"/>
    </source>
</evidence>
<keyword evidence="8" id="KW-0139">CF(1)</keyword>
<accession>A0A3B1CZP9</accession>
<dbReference type="InterPro" id="IPR023632">
    <property type="entry name" value="ATP_synth_F1_gsu_CS"/>
</dbReference>
<dbReference type="FunFam" id="3.40.1380.10:FF:000006">
    <property type="entry name" value="ATP synthase gamma chain"/>
    <property type="match status" value="1"/>
</dbReference>
<evidence type="ECO:0000256" key="5">
    <source>
        <dbReference type="ARBA" id="ARBA00022781"/>
    </source>
</evidence>
<dbReference type="GO" id="GO:0045259">
    <property type="term" value="C:proton-transporting ATP synthase complex"/>
    <property type="evidence" value="ECO:0007669"/>
    <property type="project" value="UniProtKB-KW"/>
</dbReference>
<gene>
    <name evidence="11" type="ORF">MNBD_NITROSPIRAE02-515</name>
</gene>
<keyword evidence="4" id="KW-0813">Transport</keyword>
<dbReference type="EMBL" id="UOGH01000144">
    <property type="protein sequence ID" value="VAX29973.1"/>
    <property type="molecule type" value="Genomic_DNA"/>
</dbReference>
<keyword evidence="10" id="KW-0175">Coiled coil</keyword>
<evidence type="ECO:0000256" key="8">
    <source>
        <dbReference type="ARBA" id="ARBA00023196"/>
    </source>
</evidence>
<dbReference type="PRINTS" id="PR00126">
    <property type="entry name" value="ATPASEGAMMA"/>
</dbReference>
<feature type="coiled-coil region" evidence="10">
    <location>
        <begin position="243"/>
        <end position="270"/>
    </location>
</feature>
<dbReference type="Pfam" id="PF00231">
    <property type="entry name" value="ATP-synt"/>
    <property type="match status" value="1"/>
</dbReference>
<keyword evidence="5" id="KW-0375">Hydrogen ion transport</keyword>
<dbReference type="EC" id="3.6.3.14" evidence="11"/>
<dbReference type="PANTHER" id="PTHR11693:SF22">
    <property type="entry name" value="ATP SYNTHASE SUBUNIT GAMMA, MITOCHONDRIAL"/>
    <property type="match status" value="1"/>
</dbReference>
<evidence type="ECO:0000256" key="9">
    <source>
        <dbReference type="ARBA" id="ARBA00023310"/>
    </source>
</evidence>
<dbReference type="PROSITE" id="PS00153">
    <property type="entry name" value="ATPASE_GAMMA"/>
    <property type="match status" value="1"/>
</dbReference>
<protein>
    <submittedName>
        <fullName evidence="11">ATP synthase gamma chain</fullName>
        <ecNumber evidence="11">3.6.3.14</ecNumber>
    </submittedName>
</protein>
<sequence length="288" mass="33108">MATLRDIKRRITSIKSTSKITRAMKMVSAAKLRRAQDRMFALRPYSDKMREVLLSLAQPGDQDRHPLLKLRPRKTVEVLILTSDKGLCGAFNTNVLKAGESLVRDLETEGFEVSISTIGRKAKDYFKRRNTHIRQIWTGLSGKISYTSAQEIAVELMDRYIDETFDELYIIYNEFKSVASQKVIKLRLLPLGEVEHKEEEEMKDFLFEPAEEEIFNMLLPKSVEIQIYRTMLESRVSEEAARMTAMENATKSAEDMIDRLTLEYNKARQATITRELMDIVGGAEAIND</sequence>
<comment type="similarity">
    <text evidence="3">Belongs to the ATPase gamma chain family.</text>
</comment>
<dbReference type="PANTHER" id="PTHR11693">
    <property type="entry name" value="ATP SYNTHASE GAMMA CHAIN"/>
    <property type="match status" value="1"/>
</dbReference>
<proteinExistence type="inferred from homology"/>
<keyword evidence="9" id="KW-0066">ATP synthesis</keyword>
<dbReference type="AlphaFoldDB" id="A0A3B1CZP9"/>
<evidence type="ECO:0000256" key="4">
    <source>
        <dbReference type="ARBA" id="ARBA00022448"/>
    </source>
</evidence>
<evidence type="ECO:0000256" key="6">
    <source>
        <dbReference type="ARBA" id="ARBA00023065"/>
    </source>
</evidence>